<gene>
    <name evidence="5" type="ORF">CU103_09095</name>
</gene>
<accession>A0A2P7BFF8</accession>
<dbReference type="InterPro" id="IPR001737">
    <property type="entry name" value="KsgA/Erm"/>
</dbReference>
<keyword evidence="4" id="KW-0694">RNA-binding</keyword>
<dbReference type="RefSeq" id="WP_106663583.1">
    <property type="nucleotide sequence ID" value="NZ_PGGM01000003.1"/>
</dbReference>
<dbReference type="Proteomes" id="UP000241764">
    <property type="component" value="Unassembled WGS sequence"/>
</dbReference>
<evidence type="ECO:0000256" key="3">
    <source>
        <dbReference type="ARBA" id="ARBA00022691"/>
    </source>
</evidence>
<keyword evidence="1 5" id="KW-0489">Methyltransferase</keyword>
<comment type="caution">
    <text evidence="5">The sequence shown here is derived from an EMBL/GenBank/DDBJ whole genome shotgun (WGS) entry which is preliminary data.</text>
</comment>
<dbReference type="OrthoDB" id="9805585at2"/>
<organism evidence="5 6">
    <name type="scientific">Phyllobacterium sophorae</name>
    <dbReference type="NCBI Taxonomy" id="1520277"/>
    <lineage>
        <taxon>Bacteria</taxon>
        <taxon>Pseudomonadati</taxon>
        <taxon>Pseudomonadota</taxon>
        <taxon>Alphaproteobacteria</taxon>
        <taxon>Hyphomicrobiales</taxon>
        <taxon>Phyllobacteriaceae</taxon>
        <taxon>Phyllobacterium</taxon>
    </lineage>
</organism>
<dbReference type="SUPFAM" id="SSF53335">
    <property type="entry name" value="S-adenosyl-L-methionine-dependent methyltransferases"/>
    <property type="match status" value="1"/>
</dbReference>
<name>A0A2P7BFF8_9HYPH</name>
<dbReference type="InterPro" id="IPR029063">
    <property type="entry name" value="SAM-dependent_MTases_sf"/>
</dbReference>
<keyword evidence="2 5" id="KW-0808">Transferase</keyword>
<keyword evidence="6" id="KW-1185">Reference proteome</keyword>
<dbReference type="AlphaFoldDB" id="A0A2P7BFF8"/>
<proteinExistence type="predicted"/>
<dbReference type="GO" id="GO:0003723">
    <property type="term" value="F:RNA binding"/>
    <property type="evidence" value="ECO:0007669"/>
    <property type="project" value="UniProtKB-KW"/>
</dbReference>
<reference evidence="6" key="1">
    <citation type="submission" date="2017-11" db="EMBL/GenBank/DDBJ databases">
        <authorList>
            <person name="Kuznetsova I."/>
            <person name="Sazanova A."/>
            <person name="Chirak E."/>
            <person name="Safronova V."/>
            <person name="Willems A."/>
        </authorList>
    </citation>
    <scope>NUCLEOTIDE SEQUENCE [LARGE SCALE GENOMIC DNA]</scope>
    <source>
        <strain evidence="6">CCBAU 03422</strain>
    </source>
</reference>
<evidence type="ECO:0000256" key="4">
    <source>
        <dbReference type="ARBA" id="ARBA00022884"/>
    </source>
</evidence>
<evidence type="ECO:0000313" key="6">
    <source>
        <dbReference type="Proteomes" id="UP000241764"/>
    </source>
</evidence>
<dbReference type="FunFam" id="3.40.50.150:FF:000346">
    <property type="entry name" value="Phospholipid N-methyltransferase"/>
    <property type="match status" value="1"/>
</dbReference>
<dbReference type="Gene3D" id="3.40.50.150">
    <property type="entry name" value="Vaccinia Virus protein VP39"/>
    <property type="match status" value="1"/>
</dbReference>
<dbReference type="EMBL" id="PGGM01000003">
    <property type="protein sequence ID" value="PSH65168.1"/>
    <property type="molecule type" value="Genomic_DNA"/>
</dbReference>
<evidence type="ECO:0000256" key="2">
    <source>
        <dbReference type="ARBA" id="ARBA00022679"/>
    </source>
</evidence>
<dbReference type="GO" id="GO:0032259">
    <property type="term" value="P:methylation"/>
    <property type="evidence" value="ECO:0007669"/>
    <property type="project" value="UniProtKB-KW"/>
</dbReference>
<dbReference type="Pfam" id="PF00398">
    <property type="entry name" value="RrnaAD"/>
    <property type="match status" value="1"/>
</dbReference>
<evidence type="ECO:0000313" key="5">
    <source>
        <dbReference type="EMBL" id="PSH65168.1"/>
    </source>
</evidence>
<protein>
    <submittedName>
        <fullName evidence="5">SAM-dependent methyltransferase</fullName>
    </submittedName>
</protein>
<evidence type="ECO:0000256" key="1">
    <source>
        <dbReference type="ARBA" id="ARBA00022603"/>
    </source>
</evidence>
<dbReference type="GO" id="GO:0008168">
    <property type="term" value="F:methyltransferase activity"/>
    <property type="evidence" value="ECO:0007669"/>
    <property type="project" value="UniProtKB-KW"/>
</dbReference>
<sequence length="215" mass="23219">MSAVDSLSFLRAWASNPLQVAAVAPSSRMLANLITMEISPRTGPVLELGPGTGVFTRALLARGVEEKNLTLVEYGSGFAKLLNDRFPSARILQMDAARLGRVALFDGLPVGAVVSGLPLLSMPPRKILAILAGAFQHMRADAAFYQFTYGPRCPVPRPLLDRLGLKATRTGRTFLNLPPAAVYRISRRSPSRLATARPQSIASNQLEQALNAVWL</sequence>
<keyword evidence="3" id="KW-0949">S-adenosyl-L-methionine</keyword>